<keyword evidence="6" id="KW-0560">Oxidoreductase</keyword>
<dbReference type="PANTHER" id="PTHR34823:SF1">
    <property type="entry name" value="CHITIN-BINDING TYPE-4 DOMAIN-CONTAINING PROTEIN"/>
    <property type="match status" value="1"/>
</dbReference>
<dbReference type="Gene3D" id="2.70.50.50">
    <property type="entry name" value="chitin-binding protein cbp21"/>
    <property type="match status" value="1"/>
</dbReference>
<feature type="signal peptide" evidence="4">
    <location>
        <begin position="1"/>
        <end position="27"/>
    </location>
</feature>
<accession>A0ABV6U2D1</accession>
<gene>
    <name evidence="6" type="ORF">ACFHYQ_07540</name>
</gene>
<name>A0ABV6U2D1_9ACTN</name>
<dbReference type="Pfam" id="PF03067">
    <property type="entry name" value="LPMO_10"/>
    <property type="match status" value="1"/>
</dbReference>
<feature type="chain" id="PRO_5045848390" evidence="4">
    <location>
        <begin position="28"/>
        <end position="251"/>
    </location>
</feature>
<dbReference type="InterPro" id="IPR003610">
    <property type="entry name" value="CBM5/12"/>
</dbReference>
<evidence type="ECO:0000256" key="1">
    <source>
        <dbReference type="ARBA" id="ARBA00022729"/>
    </source>
</evidence>
<proteinExistence type="predicted"/>
<dbReference type="EMBL" id="JBHMQT010000010">
    <property type="protein sequence ID" value="MFC0862147.1"/>
    <property type="molecule type" value="Genomic_DNA"/>
</dbReference>
<keyword evidence="7" id="KW-1185">Reference proteome</keyword>
<dbReference type="Pfam" id="PF02839">
    <property type="entry name" value="CBM_5_12"/>
    <property type="match status" value="1"/>
</dbReference>
<keyword evidence="2" id="KW-0378">Hydrolase</keyword>
<evidence type="ECO:0000256" key="2">
    <source>
        <dbReference type="ARBA" id="ARBA00022801"/>
    </source>
</evidence>
<protein>
    <submittedName>
        <fullName evidence="6">Lytic polysaccharide monooxygenase</fullName>
    </submittedName>
</protein>
<feature type="region of interest" description="Disordered" evidence="3">
    <location>
        <begin position="169"/>
        <end position="213"/>
    </location>
</feature>
<evidence type="ECO:0000259" key="5">
    <source>
        <dbReference type="SMART" id="SM00495"/>
    </source>
</evidence>
<reference evidence="6 7" key="1">
    <citation type="submission" date="2024-09" db="EMBL/GenBank/DDBJ databases">
        <authorList>
            <person name="Sun Q."/>
            <person name="Mori K."/>
        </authorList>
    </citation>
    <scope>NUCLEOTIDE SEQUENCE [LARGE SCALE GENOMIC DNA]</scope>
    <source>
        <strain evidence="6 7">TBRC 1851</strain>
    </source>
</reference>
<keyword evidence="6" id="KW-0503">Monooxygenase</keyword>
<dbReference type="InterPro" id="IPR051024">
    <property type="entry name" value="GlcNAc_Chitin_IntDeg"/>
</dbReference>
<sequence>MRKTLTFVSTASLAIGAGVFFASPASAHGYVSSPLSRQAQCAQGIVSGCGNIQYEPQSVEGPKGQLNCTAGDSRWAPLGDDSKAWRPTSVGSSVNFTWTFTARHATSTWDYFIGSKKIASFSGGGKQPGATVTHNVNLSGYSGRQKVIAVWNVADTPNAFYSCVDVQIGGGGGTPPTQPPTQPSTPPTQPSQPPTQPSQPPSQPGGTWKAGTSYKAGDQVTYGGATYRCVQAHTALTGWEPSNVPALWQRV</sequence>
<evidence type="ECO:0000256" key="3">
    <source>
        <dbReference type="SAM" id="MobiDB-lite"/>
    </source>
</evidence>
<evidence type="ECO:0000313" key="6">
    <source>
        <dbReference type="EMBL" id="MFC0862147.1"/>
    </source>
</evidence>
<evidence type="ECO:0000256" key="4">
    <source>
        <dbReference type="SAM" id="SignalP"/>
    </source>
</evidence>
<dbReference type="SUPFAM" id="SSF81296">
    <property type="entry name" value="E set domains"/>
    <property type="match status" value="1"/>
</dbReference>
<organism evidence="6 7">
    <name type="scientific">Sphaerimonospora cavernae</name>
    <dbReference type="NCBI Taxonomy" id="1740611"/>
    <lineage>
        <taxon>Bacteria</taxon>
        <taxon>Bacillati</taxon>
        <taxon>Actinomycetota</taxon>
        <taxon>Actinomycetes</taxon>
        <taxon>Streptosporangiales</taxon>
        <taxon>Streptosporangiaceae</taxon>
        <taxon>Sphaerimonospora</taxon>
    </lineage>
</organism>
<dbReference type="RefSeq" id="WP_394300363.1">
    <property type="nucleotide sequence ID" value="NZ_JBHMQT010000010.1"/>
</dbReference>
<dbReference type="PANTHER" id="PTHR34823">
    <property type="entry name" value="GLCNAC-BINDING PROTEIN A"/>
    <property type="match status" value="1"/>
</dbReference>
<dbReference type="Proteomes" id="UP001589870">
    <property type="component" value="Unassembled WGS sequence"/>
</dbReference>
<comment type="caution">
    <text evidence="6">The sequence shown here is derived from an EMBL/GenBank/DDBJ whole genome shotgun (WGS) entry which is preliminary data.</text>
</comment>
<dbReference type="InterPro" id="IPR004302">
    <property type="entry name" value="Cellulose/chitin-bd_N"/>
</dbReference>
<dbReference type="InterPro" id="IPR036573">
    <property type="entry name" value="CBM_sf_5/12"/>
</dbReference>
<dbReference type="SUPFAM" id="SSF51055">
    <property type="entry name" value="Carbohydrate binding domain"/>
    <property type="match status" value="1"/>
</dbReference>
<dbReference type="CDD" id="cd21177">
    <property type="entry name" value="LPMO_AA10"/>
    <property type="match status" value="1"/>
</dbReference>
<dbReference type="GO" id="GO:0004497">
    <property type="term" value="F:monooxygenase activity"/>
    <property type="evidence" value="ECO:0007669"/>
    <property type="project" value="UniProtKB-KW"/>
</dbReference>
<feature type="compositionally biased region" description="Pro residues" evidence="3">
    <location>
        <begin position="176"/>
        <end position="203"/>
    </location>
</feature>
<dbReference type="CDD" id="cd12214">
    <property type="entry name" value="ChiA1_BD"/>
    <property type="match status" value="1"/>
</dbReference>
<keyword evidence="1 4" id="KW-0732">Signal</keyword>
<evidence type="ECO:0000313" key="7">
    <source>
        <dbReference type="Proteomes" id="UP001589870"/>
    </source>
</evidence>
<feature type="domain" description="Chitin-binding type-3" evidence="5">
    <location>
        <begin position="205"/>
        <end position="251"/>
    </location>
</feature>
<dbReference type="InterPro" id="IPR014756">
    <property type="entry name" value="Ig_E-set"/>
</dbReference>
<dbReference type="Gene3D" id="2.10.10.20">
    <property type="entry name" value="Carbohydrate-binding module superfamily 5/12"/>
    <property type="match status" value="1"/>
</dbReference>
<dbReference type="SMART" id="SM00495">
    <property type="entry name" value="ChtBD3"/>
    <property type="match status" value="1"/>
</dbReference>